<keyword evidence="8" id="KW-1185">Reference proteome</keyword>
<feature type="transmembrane region" description="Helical" evidence="5">
    <location>
        <begin position="481"/>
        <end position="501"/>
    </location>
</feature>
<dbReference type="InterPro" id="IPR002645">
    <property type="entry name" value="STAS_dom"/>
</dbReference>
<name>A0A1B4XF82_9GAMM</name>
<feature type="transmembrane region" description="Helical" evidence="5">
    <location>
        <begin position="453"/>
        <end position="475"/>
    </location>
</feature>
<dbReference type="InterPro" id="IPR011547">
    <property type="entry name" value="SLC26A/SulP_dom"/>
</dbReference>
<evidence type="ECO:0000256" key="2">
    <source>
        <dbReference type="ARBA" id="ARBA00022692"/>
    </source>
</evidence>
<dbReference type="SUPFAM" id="SSF52091">
    <property type="entry name" value="SpoIIaa-like"/>
    <property type="match status" value="1"/>
</dbReference>
<keyword evidence="2 5" id="KW-0812">Transmembrane</keyword>
<keyword evidence="4 5" id="KW-0472">Membrane</keyword>
<comment type="subcellular location">
    <subcellularLocation>
        <location evidence="1">Membrane</location>
        <topology evidence="1">Multi-pass membrane protein</topology>
    </subcellularLocation>
</comment>
<dbReference type="Pfam" id="PF00916">
    <property type="entry name" value="Sulfate_transp"/>
    <property type="match status" value="2"/>
</dbReference>
<dbReference type="AlphaFoldDB" id="A0A1B4XF82"/>
<feature type="transmembrane region" description="Helical" evidence="5">
    <location>
        <begin position="179"/>
        <end position="197"/>
    </location>
</feature>
<proteinExistence type="predicted"/>
<feature type="transmembrane region" description="Helical" evidence="5">
    <location>
        <begin position="382"/>
        <end position="405"/>
    </location>
</feature>
<evidence type="ECO:0000259" key="6">
    <source>
        <dbReference type="PROSITE" id="PS50801"/>
    </source>
</evidence>
<protein>
    <submittedName>
        <fullName evidence="7">Sulfate transporter</fullName>
    </submittedName>
</protein>
<dbReference type="EMBL" id="AP014879">
    <property type="protein sequence ID" value="BAV33465.1"/>
    <property type="molecule type" value="Genomic_DNA"/>
</dbReference>
<feature type="transmembrane region" description="Helical" evidence="5">
    <location>
        <begin position="48"/>
        <end position="66"/>
    </location>
</feature>
<evidence type="ECO:0000313" key="8">
    <source>
        <dbReference type="Proteomes" id="UP000243180"/>
    </source>
</evidence>
<evidence type="ECO:0000313" key="7">
    <source>
        <dbReference type="EMBL" id="BAV33465.1"/>
    </source>
</evidence>
<dbReference type="FunCoup" id="A0A1B4XF82">
    <property type="interactions" value="168"/>
</dbReference>
<feature type="transmembrane region" description="Helical" evidence="5">
    <location>
        <begin position="99"/>
        <end position="120"/>
    </location>
</feature>
<dbReference type="InParanoid" id="A0A1B4XF82"/>
<dbReference type="Pfam" id="PF01740">
    <property type="entry name" value="STAS"/>
    <property type="match status" value="1"/>
</dbReference>
<evidence type="ECO:0000256" key="1">
    <source>
        <dbReference type="ARBA" id="ARBA00004141"/>
    </source>
</evidence>
<keyword evidence="3 5" id="KW-1133">Transmembrane helix</keyword>
<evidence type="ECO:0000256" key="4">
    <source>
        <dbReference type="ARBA" id="ARBA00023136"/>
    </source>
</evidence>
<feature type="transmembrane region" description="Helical" evidence="5">
    <location>
        <begin position="73"/>
        <end position="93"/>
    </location>
</feature>
<dbReference type="GO" id="GO:0016020">
    <property type="term" value="C:membrane"/>
    <property type="evidence" value="ECO:0007669"/>
    <property type="project" value="UniProtKB-SubCell"/>
</dbReference>
<gene>
    <name evidence="7" type="ORF">SCL_1152</name>
</gene>
<dbReference type="GO" id="GO:0055085">
    <property type="term" value="P:transmembrane transport"/>
    <property type="evidence" value="ECO:0007669"/>
    <property type="project" value="InterPro"/>
</dbReference>
<dbReference type="InterPro" id="IPR036513">
    <property type="entry name" value="STAS_dom_sf"/>
</dbReference>
<evidence type="ECO:0000256" key="3">
    <source>
        <dbReference type="ARBA" id="ARBA00022989"/>
    </source>
</evidence>
<dbReference type="Proteomes" id="UP000243180">
    <property type="component" value="Chromosome"/>
</dbReference>
<evidence type="ECO:0000256" key="5">
    <source>
        <dbReference type="SAM" id="Phobius"/>
    </source>
</evidence>
<feature type="transmembrane region" description="Helical" evidence="5">
    <location>
        <begin position="513"/>
        <end position="529"/>
    </location>
</feature>
<feature type="domain" description="STAS" evidence="6">
    <location>
        <begin position="580"/>
        <end position="685"/>
    </location>
</feature>
<sequence length="709" mass="77291">MQRFLPFLAWIGEIRNSQVLRADLIAGITVALVLVPQSMAYAQLAGMPAYYGLYAAFLPPMVAALFGSSRQLATGPVAVVSLLTAAALEPIAASGSPGYVAYAITLSLIVGLFQMSLGLLRLGVVVNFLSHPVIIGFTNAAAIIIATSQLDKIFGVRADKAEHHYETVWNTIAAVPTQIHWPTFFIAAGAFAIMILLRRLNPRIPNVLIAVAITTALSWLIHFEHLETVTLSQIGNKSVQEVVRDEITLKREIPELDKAIADAEKTYQEAHKKYGTDDSRTLLAQHMFDTLKLKRERRIKTVKADVEEIKKTRFDHVPQPDGATGTFYLRGHVPEGAESDGRLWRIRSVDGEQLVMNGGGNVVATVPKGLPSLALPKFDVGVMLQLLSAGITISLLGFMEAISIAKAMATKTRQKLDANQELIGQGLANIAGSLSLSYPTSGSFSRSAVNINAGAVTGFSSVVTSAIVIITLLWLTPLLYHLPQATLAAVIMMAVVGLINVKAVQHAWKAQRQDGIVAIVSFVLTLAFAPHLDKGILIGAGLALILYLYRTMQPRVAVLARHPDGTLRDAEMFGLDTCKNITMIRFDGSLYFANTSYFEDKIQERVATRPELKYVIVLADGINQVDATGEEMLSHLGERLHAAGIEILFAGLKKQVMDVFQRTGLYQSLGAERFFRTEEQALDHVWKKLGNNHEVDCPLNIVCQVTPSK</sequence>
<accession>A0A1B4XF82</accession>
<dbReference type="PROSITE" id="PS50801">
    <property type="entry name" value="STAS"/>
    <property type="match status" value="1"/>
</dbReference>
<dbReference type="KEGG" id="slim:SCL_1152"/>
<feature type="transmembrane region" description="Helical" evidence="5">
    <location>
        <begin position="20"/>
        <end position="42"/>
    </location>
</feature>
<feature type="transmembrane region" description="Helical" evidence="5">
    <location>
        <begin position="132"/>
        <end position="150"/>
    </location>
</feature>
<organism evidence="7 8">
    <name type="scientific">Sulfuricaulis limicola</name>
    <dbReference type="NCBI Taxonomy" id="1620215"/>
    <lineage>
        <taxon>Bacteria</taxon>
        <taxon>Pseudomonadati</taxon>
        <taxon>Pseudomonadota</taxon>
        <taxon>Gammaproteobacteria</taxon>
        <taxon>Acidiferrobacterales</taxon>
        <taxon>Acidiferrobacteraceae</taxon>
        <taxon>Sulfuricaulis</taxon>
    </lineage>
</organism>
<reference evidence="7 8" key="1">
    <citation type="submission" date="2015-05" db="EMBL/GenBank/DDBJ databases">
        <title>Complete genome sequence of a sulfur-oxidizing gammaproteobacterium strain HA5.</title>
        <authorList>
            <person name="Miura A."/>
            <person name="Kojima H."/>
            <person name="Fukui M."/>
        </authorList>
    </citation>
    <scope>NUCLEOTIDE SEQUENCE [LARGE SCALE GENOMIC DNA]</scope>
    <source>
        <strain evidence="7 8">HA5</strain>
    </source>
</reference>
<feature type="transmembrane region" description="Helical" evidence="5">
    <location>
        <begin position="204"/>
        <end position="222"/>
    </location>
</feature>
<dbReference type="Gene3D" id="3.30.750.24">
    <property type="entry name" value="STAS domain"/>
    <property type="match status" value="1"/>
</dbReference>
<dbReference type="PANTHER" id="PTHR11814">
    <property type="entry name" value="SULFATE TRANSPORTER"/>
    <property type="match status" value="1"/>
</dbReference>
<dbReference type="CDD" id="cd07042">
    <property type="entry name" value="STAS_SulP_like_sulfate_transporter"/>
    <property type="match status" value="1"/>
</dbReference>
<dbReference type="InterPro" id="IPR001902">
    <property type="entry name" value="SLC26A/SulP_fam"/>
</dbReference>